<comment type="caution">
    <text evidence="2">The sequence shown here is derived from an EMBL/GenBank/DDBJ whole genome shotgun (WGS) entry which is preliminary data.</text>
</comment>
<reference evidence="2 3" key="1">
    <citation type="journal article" date="2015" name="Nature">
        <title>rRNA introns, odd ribosomes, and small enigmatic genomes across a large radiation of phyla.</title>
        <authorList>
            <person name="Brown C.T."/>
            <person name="Hug L.A."/>
            <person name="Thomas B.C."/>
            <person name="Sharon I."/>
            <person name="Castelle C.J."/>
            <person name="Singh A."/>
            <person name="Wilkins M.J."/>
            <person name="Williams K.H."/>
            <person name="Banfield J.F."/>
        </authorList>
    </citation>
    <scope>NUCLEOTIDE SEQUENCE [LARGE SCALE GENOMIC DNA]</scope>
</reference>
<dbReference type="AlphaFoldDB" id="A0A0G1BBW0"/>
<feature type="domain" description="Transcriptional repressor PaaX-like central Cas2-like" evidence="1">
    <location>
        <begin position="100"/>
        <end position="175"/>
    </location>
</feature>
<dbReference type="Gene3D" id="3.30.70.2650">
    <property type="match status" value="1"/>
</dbReference>
<dbReference type="Pfam" id="PF20803">
    <property type="entry name" value="PaaX_M"/>
    <property type="match status" value="1"/>
</dbReference>
<proteinExistence type="predicted"/>
<name>A0A0G1BBW0_9BACT</name>
<dbReference type="InterPro" id="IPR048846">
    <property type="entry name" value="PaaX-like_central"/>
</dbReference>
<sequence length="176" mass="21322">MQYTFLSPGSILTAIIEIRKQLAKQKLDRNIFESFYFNKLANKKPEPKNIYKFRRNLKLLQRQGYIKLFNHHNKMEILLAQKGRLEDIKASFNRAPKYNNGRYLVAAFDIPHKDKTVRDQFRQFLKENNFKLLQKSVWIIDRQLYDQLLQFIKEYGIEQWVDLFETDKFKIRSNRA</sequence>
<dbReference type="EMBL" id="LCCZ01000019">
    <property type="protein sequence ID" value="KKS43836.1"/>
    <property type="molecule type" value="Genomic_DNA"/>
</dbReference>
<protein>
    <submittedName>
        <fullName evidence="2">Repressor in the phenylacetic acid catabolic pathway</fullName>
    </submittedName>
</protein>
<organism evidence="2 3">
    <name type="scientific">candidate division CPR1 bacterium GW2011_GWA2_42_17</name>
    <dbReference type="NCBI Taxonomy" id="1618341"/>
    <lineage>
        <taxon>Bacteria</taxon>
        <taxon>candidate division CPR1</taxon>
    </lineage>
</organism>
<gene>
    <name evidence="2" type="ORF">UV05_C0019G0005</name>
</gene>
<evidence type="ECO:0000313" key="3">
    <source>
        <dbReference type="Proteomes" id="UP000034875"/>
    </source>
</evidence>
<accession>A0A0G1BBW0</accession>
<evidence type="ECO:0000259" key="1">
    <source>
        <dbReference type="Pfam" id="PF20803"/>
    </source>
</evidence>
<dbReference type="Proteomes" id="UP000034875">
    <property type="component" value="Unassembled WGS sequence"/>
</dbReference>
<evidence type="ECO:0000313" key="2">
    <source>
        <dbReference type="EMBL" id="KKS43836.1"/>
    </source>
</evidence>